<feature type="domain" description="Pterin-binding" evidence="9">
    <location>
        <begin position="16"/>
        <end position="265"/>
    </location>
</feature>
<dbReference type="GO" id="GO:0005829">
    <property type="term" value="C:cytosol"/>
    <property type="evidence" value="ECO:0007669"/>
    <property type="project" value="TreeGrafter"/>
</dbReference>
<gene>
    <name evidence="10" type="ORF">GGD90_002552</name>
</gene>
<evidence type="ECO:0000256" key="2">
    <source>
        <dbReference type="ARBA" id="ARBA00001946"/>
    </source>
</evidence>
<dbReference type="InterPro" id="IPR011005">
    <property type="entry name" value="Dihydropteroate_synth-like_sf"/>
</dbReference>
<dbReference type="GO" id="GO:0046656">
    <property type="term" value="P:folic acid biosynthetic process"/>
    <property type="evidence" value="ECO:0007669"/>
    <property type="project" value="UniProtKB-KW"/>
</dbReference>
<evidence type="ECO:0000256" key="6">
    <source>
        <dbReference type="ARBA" id="ARBA00022723"/>
    </source>
</evidence>
<accession>A0A840G9M0</accession>
<dbReference type="RefSeq" id="WP_153117233.1">
    <property type="nucleotide sequence ID" value="NZ_JACIGE010000009.1"/>
</dbReference>
<evidence type="ECO:0000256" key="1">
    <source>
        <dbReference type="ARBA" id="ARBA00000012"/>
    </source>
</evidence>
<evidence type="ECO:0000259" key="9">
    <source>
        <dbReference type="PROSITE" id="PS50972"/>
    </source>
</evidence>
<evidence type="ECO:0000313" key="10">
    <source>
        <dbReference type="EMBL" id="MBB4248161.1"/>
    </source>
</evidence>
<dbReference type="GO" id="GO:0004156">
    <property type="term" value="F:dihydropteroate synthase activity"/>
    <property type="evidence" value="ECO:0007669"/>
    <property type="project" value="UniProtKB-EC"/>
</dbReference>
<keyword evidence="5 10" id="KW-0808">Transferase</keyword>
<dbReference type="PANTHER" id="PTHR20941:SF1">
    <property type="entry name" value="FOLIC ACID SYNTHESIS PROTEIN FOL1"/>
    <property type="match status" value="1"/>
</dbReference>
<evidence type="ECO:0000256" key="4">
    <source>
        <dbReference type="ARBA" id="ARBA00012458"/>
    </source>
</evidence>
<evidence type="ECO:0000256" key="3">
    <source>
        <dbReference type="ARBA" id="ARBA00004763"/>
    </source>
</evidence>
<keyword evidence="6" id="KW-0479">Metal-binding</keyword>
<dbReference type="PANTHER" id="PTHR20941">
    <property type="entry name" value="FOLATE SYNTHESIS PROTEINS"/>
    <property type="match status" value="1"/>
</dbReference>
<evidence type="ECO:0000256" key="7">
    <source>
        <dbReference type="ARBA" id="ARBA00022842"/>
    </source>
</evidence>
<dbReference type="GO" id="GO:0046872">
    <property type="term" value="F:metal ion binding"/>
    <property type="evidence" value="ECO:0007669"/>
    <property type="project" value="UniProtKB-KW"/>
</dbReference>
<dbReference type="CDD" id="cd00739">
    <property type="entry name" value="DHPS"/>
    <property type="match status" value="1"/>
</dbReference>
<dbReference type="EMBL" id="JACIGE010000009">
    <property type="protein sequence ID" value="MBB4248161.1"/>
    <property type="molecule type" value="Genomic_DNA"/>
</dbReference>
<dbReference type="Pfam" id="PF00809">
    <property type="entry name" value="Pterin_bind"/>
    <property type="match status" value="1"/>
</dbReference>
<comment type="caution">
    <text evidence="10">The sequence shown here is derived from an EMBL/GenBank/DDBJ whole genome shotgun (WGS) entry which is preliminary data.</text>
</comment>
<dbReference type="PROSITE" id="PS50972">
    <property type="entry name" value="PTERIN_BINDING"/>
    <property type="match status" value="1"/>
</dbReference>
<dbReference type="Proteomes" id="UP000587070">
    <property type="component" value="Unassembled WGS sequence"/>
</dbReference>
<dbReference type="AlphaFoldDB" id="A0A840G9M0"/>
<dbReference type="OrthoDB" id="9811744at2"/>
<dbReference type="PROSITE" id="PS00793">
    <property type="entry name" value="DHPS_2"/>
    <property type="match status" value="1"/>
</dbReference>
<evidence type="ECO:0000313" key="11">
    <source>
        <dbReference type="Proteomes" id="UP000587070"/>
    </source>
</evidence>
<dbReference type="GO" id="GO:0046654">
    <property type="term" value="P:tetrahydrofolate biosynthetic process"/>
    <property type="evidence" value="ECO:0007669"/>
    <property type="project" value="TreeGrafter"/>
</dbReference>
<dbReference type="Gene3D" id="3.20.20.20">
    <property type="entry name" value="Dihydropteroate synthase-like"/>
    <property type="match status" value="1"/>
</dbReference>
<keyword evidence="8" id="KW-0289">Folate biosynthesis</keyword>
<proteinExistence type="predicted"/>
<comment type="catalytic activity">
    <reaction evidence="1">
        <text>(7,8-dihydropterin-6-yl)methyl diphosphate + 4-aminobenzoate = 7,8-dihydropteroate + diphosphate</text>
        <dbReference type="Rhea" id="RHEA:19949"/>
        <dbReference type="ChEBI" id="CHEBI:17836"/>
        <dbReference type="ChEBI" id="CHEBI:17839"/>
        <dbReference type="ChEBI" id="CHEBI:33019"/>
        <dbReference type="ChEBI" id="CHEBI:72950"/>
        <dbReference type="EC" id="2.5.1.15"/>
    </reaction>
</comment>
<sequence>MSRLDCGKFSLDLDRPLIMGIVNLTPDSFSGDGVGAERALAHAHAQIAAGADLLDLGAESTRPGAQPTPLDEELRRLLPILDGLRDCGVPVSIDTYKPEVMRAAIAAGAAMINDICGLGQPGALAAVADSDCAVCLMHMQGEPLNMQLQPNYGDVVGEVRAFLEERLRAAEAAGIARSRVVLDPGFGFGKTLADNLALLRRLPEMAIDGLPVLAGLSRKSMLGAITGQPVASRQPASVAAALLAAQRGARILRVHDVAATRDALAVWQAVAGD</sequence>
<dbReference type="EC" id="2.5.1.15" evidence="4"/>
<organism evidence="10 11">
    <name type="scientific">Rhodocyclus tenuis</name>
    <name type="common">Rhodospirillum tenue</name>
    <dbReference type="NCBI Taxonomy" id="1066"/>
    <lineage>
        <taxon>Bacteria</taxon>
        <taxon>Pseudomonadati</taxon>
        <taxon>Pseudomonadota</taxon>
        <taxon>Betaproteobacteria</taxon>
        <taxon>Rhodocyclales</taxon>
        <taxon>Rhodocyclaceae</taxon>
        <taxon>Rhodocyclus</taxon>
    </lineage>
</organism>
<protein>
    <recommendedName>
        <fullName evidence="4">dihydropteroate synthase</fullName>
        <ecNumber evidence="4">2.5.1.15</ecNumber>
    </recommendedName>
</protein>
<reference evidence="10 11" key="1">
    <citation type="submission" date="2020-08" db="EMBL/GenBank/DDBJ databases">
        <title>Genome sequencing of Purple Non-Sulfur Bacteria from various extreme environments.</title>
        <authorList>
            <person name="Mayer M."/>
        </authorList>
    </citation>
    <scope>NUCLEOTIDE SEQUENCE [LARGE SCALE GENOMIC DNA]</scope>
    <source>
        <strain evidence="10 11">2761</strain>
    </source>
</reference>
<dbReference type="InterPro" id="IPR000489">
    <property type="entry name" value="Pterin-binding_dom"/>
</dbReference>
<comment type="cofactor">
    <cofactor evidence="2">
        <name>Mg(2+)</name>
        <dbReference type="ChEBI" id="CHEBI:18420"/>
    </cofactor>
</comment>
<keyword evidence="11" id="KW-1185">Reference proteome</keyword>
<keyword evidence="7" id="KW-0460">Magnesium</keyword>
<dbReference type="SUPFAM" id="SSF51717">
    <property type="entry name" value="Dihydropteroate synthetase-like"/>
    <property type="match status" value="1"/>
</dbReference>
<dbReference type="NCBIfam" id="TIGR01496">
    <property type="entry name" value="DHPS"/>
    <property type="match status" value="1"/>
</dbReference>
<evidence type="ECO:0000256" key="8">
    <source>
        <dbReference type="ARBA" id="ARBA00022909"/>
    </source>
</evidence>
<evidence type="ECO:0000256" key="5">
    <source>
        <dbReference type="ARBA" id="ARBA00022679"/>
    </source>
</evidence>
<dbReference type="InterPro" id="IPR045031">
    <property type="entry name" value="DHP_synth-like"/>
</dbReference>
<dbReference type="InterPro" id="IPR006390">
    <property type="entry name" value="DHP_synth_dom"/>
</dbReference>
<name>A0A840G9M0_RHOTE</name>
<comment type="pathway">
    <text evidence="3">Cofactor biosynthesis; tetrahydrofolate biosynthesis; 7,8-dihydrofolate from 2-amino-4-hydroxy-6-hydroxymethyl-7,8-dihydropteridine diphosphate and 4-aminobenzoate: step 1/2.</text>
</comment>